<evidence type="ECO:0000313" key="3">
    <source>
        <dbReference type="Proteomes" id="UP001597343"/>
    </source>
</evidence>
<sequence>MKKLFKLGMVIVVIAVSVVAFSPNASNSSKVASTAPPDLNFIVKPTVWS</sequence>
<keyword evidence="3" id="KW-1185">Reference proteome</keyword>
<dbReference type="Proteomes" id="UP001597343">
    <property type="component" value="Unassembled WGS sequence"/>
</dbReference>
<evidence type="ECO:0000313" key="2">
    <source>
        <dbReference type="EMBL" id="MFD2171599.1"/>
    </source>
</evidence>
<dbReference type="RefSeq" id="WP_386048546.1">
    <property type="nucleotide sequence ID" value="NZ_JBHUIO010000011.1"/>
</dbReference>
<proteinExistence type="predicted"/>
<keyword evidence="1" id="KW-0732">Signal</keyword>
<name>A0ABW5A1W7_9BACL</name>
<dbReference type="EMBL" id="JBHUIO010000011">
    <property type="protein sequence ID" value="MFD2171599.1"/>
    <property type="molecule type" value="Genomic_DNA"/>
</dbReference>
<organism evidence="2 3">
    <name type="scientific">Tumebacillus lipolyticus</name>
    <dbReference type="NCBI Taxonomy" id="1280370"/>
    <lineage>
        <taxon>Bacteria</taxon>
        <taxon>Bacillati</taxon>
        <taxon>Bacillota</taxon>
        <taxon>Bacilli</taxon>
        <taxon>Bacillales</taxon>
        <taxon>Alicyclobacillaceae</taxon>
        <taxon>Tumebacillus</taxon>
    </lineage>
</organism>
<comment type="caution">
    <text evidence="2">The sequence shown here is derived from an EMBL/GenBank/DDBJ whole genome shotgun (WGS) entry which is preliminary data.</text>
</comment>
<protein>
    <submittedName>
        <fullName evidence="2">Uncharacterized protein</fullName>
    </submittedName>
</protein>
<feature type="signal peptide" evidence="1">
    <location>
        <begin position="1"/>
        <end position="25"/>
    </location>
</feature>
<feature type="chain" id="PRO_5046951869" evidence="1">
    <location>
        <begin position="26"/>
        <end position="49"/>
    </location>
</feature>
<accession>A0ABW5A1W7</accession>
<reference evidence="3" key="1">
    <citation type="journal article" date="2019" name="Int. J. Syst. Evol. Microbiol.">
        <title>The Global Catalogue of Microorganisms (GCM) 10K type strain sequencing project: providing services to taxonomists for standard genome sequencing and annotation.</title>
        <authorList>
            <consortium name="The Broad Institute Genomics Platform"/>
            <consortium name="The Broad Institute Genome Sequencing Center for Infectious Disease"/>
            <person name="Wu L."/>
            <person name="Ma J."/>
        </authorList>
    </citation>
    <scope>NUCLEOTIDE SEQUENCE [LARGE SCALE GENOMIC DNA]</scope>
    <source>
        <strain evidence="3">CGMCC 1.13574</strain>
    </source>
</reference>
<evidence type="ECO:0000256" key="1">
    <source>
        <dbReference type="SAM" id="SignalP"/>
    </source>
</evidence>
<gene>
    <name evidence="2" type="ORF">ACFSOY_16680</name>
</gene>